<dbReference type="PANTHER" id="PTHR12289">
    <property type="entry name" value="METAXIN RELATED"/>
    <property type="match status" value="1"/>
</dbReference>
<dbReference type="AlphaFoldDB" id="A0A6A4V1G3"/>
<feature type="domain" description="Metaxin glutathione S-transferase" evidence="3">
    <location>
        <begin position="336"/>
        <end position="397"/>
    </location>
</feature>
<dbReference type="InterPro" id="IPR026928">
    <property type="entry name" value="FAX/IsoI-like"/>
</dbReference>
<evidence type="ECO:0000259" key="3">
    <source>
        <dbReference type="Pfam" id="PF17171"/>
    </source>
</evidence>
<feature type="domain" description="Thioredoxin-like fold" evidence="4">
    <location>
        <begin position="193"/>
        <end position="285"/>
    </location>
</feature>
<dbReference type="Pfam" id="PF17172">
    <property type="entry name" value="GST_N_4"/>
    <property type="match status" value="1"/>
</dbReference>
<dbReference type="Pfam" id="PF17171">
    <property type="entry name" value="GST_C_6"/>
    <property type="match status" value="1"/>
</dbReference>
<dbReference type="GO" id="GO:0005737">
    <property type="term" value="C:cytoplasm"/>
    <property type="evidence" value="ECO:0007669"/>
    <property type="project" value="TreeGrafter"/>
</dbReference>
<reference evidence="5 6" key="1">
    <citation type="submission" date="2019-07" db="EMBL/GenBank/DDBJ databases">
        <title>Draft genome assembly of a fouling barnacle, Amphibalanus amphitrite (Darwin, 1854): The first reference genome for Thecostraca.</title>
        <authorList>
            <person name="Kim W."/>
        </authorList>
    </citation>
    <scope>NUCLEOTIDE SEQUENCE [LARGE SCALE GENOMIC DNA]</scope>
    <source>
        <strain evidence="5">SNU_AA5</strain>
        <tissue evidence="5">Soma without cirri and trophi</tissue>
    </source>
</reference>
<evidence type="ECO:0000256" key="2">
    <source>
        <dbReference type="SAM" id="MobiDB-lite"/>
    </source>
</evidence>
<evidence type="ECO:0000313" key="6">
    <source>
        <dbReference type="Proteomes" id="UP000440578"/>
    </source>
</evidence>
<dbReference type="InterPro" id="IPR012336">
    <property type="entry name" value="Thioredoxin-like_fold"/>
</dbReference>
<sequence>MDTPRHRASADGDTAPAARRLLFMYPRLEARASRSRIRRSGSLTKLRASIRRSSAKLVDRIKGRADETSMKRAKSMSVLSNSEPRRRPPDADESLASSRRSRAQLRLRPRSAMESVCRRAAALLPDELCLWLETAWEYRATRLLVGLALLRLGLNLYSSHKRRRCRAEWASVGRDVVVLHQFSRAPSCPNISPFAIKVETFLRATNTRYVVDDSQPFGPLGKCPWITLNGHEYADSSHILDVLSSQLEARLPVQCDEQRLAAGRAFQVMLEEHTAWCIFFKRYSLDKMRYVWPEFPLYVRRYMPFVRIFMAWGFTSRAREQGIGRFTEPQVLQALERDLRALSAFLGDRQFFLGETVSDLDCCVFGMVCQLLYVSGPALEFMTHSHCENLVRHHDRMKELYWPDWDQCLEQ</sequence>
<dbReference type="OrthoDB" id="5809458at2759"/>
<dbReference type="CDD" id="cd03193">
    <property type="entry name" value="GST_C_Metaxin"/>
    <property type="match status" value="1"/>
</dbReference>
<comment type="caution">
    <text evidence="5">The sequence shown here is derived from an EMBL/GenBank/DDBJ whole genome shotgun (WGS) entry which is preliminary data.</text>
</comment>
<dbReference type="InterPro" id="IPR036282">
    <property type="entry name" value="Glutathione-S-Trfase_C_sf"/>
</dbReference>
<protein>
    <submittedName>
        <fullName evidence="5">Failed axon connections</fullName>
    </submittedName>
</protein>
<dbReference type="InterPro" id="IPR050931">
    <property type="entry name" value="Mito_Protein_Transport_Metaxin"/>
</dbReference>
<dbReference type="SFLD" id="SFLDG01200">
    <property type="entry name" value="SUF1.1"/>
    <property type="match status" value="1"/>
</dbReference>
<dbReference type="PANTHER" id="PTHR12289:SF41">
    <property type="entry name" value="FAILED AXON CONNECTIONS-RELATED"/>
    <property type="match status" value="1"/>
</dbReference>
<evidence type="ECO:0000256" key="1">
    <source>
        <dbReference type="ARBA" id="ARBA00006475"/>
    </source>
</evidence>
<dbReference type="SUPFAM" id="SSF47616">
    <property type="entry name" value="GST C-terminal domain-like"/>
    <property type="match status" value="1"/>
</dbReference>
<dbReference type="SFLD" id="SFLDG01180">
    <property type="entry name" value="SUF1"/>
    <property type="match status" value="1"/>
</dbReference>
<keyword evidence="6" id="KW-1185">Reference proteome</keyword>
<feature type="region of interest" description="Disordered" evidence="2">
    <location>
        <begin position="62"/>
        <end position="103"/>
    </location>
</feature>
<dbReference type="Gene3D" id="1.20.1050.10">
    <property type="match status" value="1"/>
</dbReference>
<dbReference type="Proteomes" id="UP000440578">
    <property type="component" value="Unassembled WGS sequence"/>
</dbReference>
<dbReference type="SFLD" id="SFLDS00019">
    <property type="entry name" value="Glutathione_Transferase_(cytos"/>
    <property type="match status" value="1"/>
</dbReference>
<accession>A0A6A4V1G3</accession>
<dbReference type="InterPro" id="IPR033468">
    <property type="entry name" value="Metaxin_GST"/>
</dbReference>
<name>A0A6A4V1G3_AMPAM</name>
<dbReference type="EMBL" id="VIIS01002102">
    <property type="protein sequence ID" value="KAF0288546.1"/>
    <property type="molecule type" value="Genomic_DNA"/>
</dbReference>
<evidence type="ECO:0000313" key="5">
    <source>
        <dbReference type="EMBL" id="KAF0288546.1"/>
    </source>
</evidence>
<organism evidence="5 6">
    <name type="scientific">Amphibalanus amphitrite</name>
    <name type="common">Striped barnacle</name>
    <name type="synonym">Balanus amphitrite</name>
    <dbReference type="NCBI Taxonomy" id="1232801"/>
    <lineage>
        <taxon>Eukaryota</taxon>
        <taxon>Metazoa</taxon>
        <taxon>Ecdysozoa</taxon>
        <taxon>Arthropoda</taxon>
        <taxon>Crustacea</taxon>
        <taxon>Multicrustacea</taxon>
        <taxon>Cirripedia</taxon>
        <taxon>Thoracica</taxon>
        <taxon>Thoracicalcarea</taxon>
        <taxon>Balanomorpha</taxon>
        <taxon>Balanoidea</taxon>
        <taxon>Balanidae</taxon>
        <taxon>Amphibalaninae</taxon>
        <taxon>Amphibalanus</taxon>
    </lineage>
</organism>
<dbReference type="InterPro" id="IPR040079">
    <property type="entry name" value="Glutathione_S-Trfase"/>
</dbReference>
<evidence type="ECO:0000259" key="4">
    <source>
        <dbReference type="Pfam" id="PF17172"/>
    </source>
</evidence>
<proteinExistence type="inferred from homology"/>
<comment type="similarity">
    <text evidence="1">Belongs to the FAX family.</text>
</comment>
<gene>
    <name evidence="5" type="primary">fax_0</name>
    <name evidence="5" type="ORF">FJT64_013068</name>
</gene>